<organism evidence="1 2">
    <name type="scientific">Pseudoflavonifractor capillosus ATCC 29799</name>
    <dbReference type="NCBI Taxonomy" id="411467"/>
    <lineage>
        <taxon>Bacteria</taxon>
        <taxon>Bacillati</taxon>
        <taxon>Bacillota</taxon>
        <taxon>Clostridia</taxon>
        <taxon>Eubacteriales</taxon>
        <taxon>Oscillospiraceae</taxon>
        <taxon>Pseudoflavonifractor</taxon>
    </lineage>
</organism>
<reference evidence="1 2" key="1">
    <citation type="submission" date="2007-04" db="EMBL/GenBank/DDBJ databases">
        <authorList>
            <person name="Fulton L."/>
            <person name="Clifton S."/>
            <person name="Fulton B."/>
            <person name="Xu J."/>
            <person name="Minx P."/>
            <person name="Pepin K.H."/>
            <person name="Johnson M."/>
            <person name="Thiruvilangam P."/>
            <person name="Bhonagiri V."/>
            <person name="Nash W.E."/>
            <person name="Mardis E.R."/>
            <person name="Wilson R.K."/>
        </authorList>
    </citation>
    <scope>NUCLEOTIDE SEQUENCE [LARGE SCALE GENOMIC DNA]</scope>
    <source>
        <strain evidence="1 2">ATCC 29799</strain>
    </source>
</reference>
<dbReference type="RefSeq" id="WP_006573737.1">
    <property type="nucleotide sequence ID" value="NZ_AAXG02000028.1"/>
</dbReference>
<reference evidence="1 2" key="2">
    <citation type="submission" date="2007-06" db="EMBL/GenBank/DDBJ databases">
        <title>Draft genome sequence of Pseudoflavonifractor capillosus ATCC 29799.</title>
        <authorList>
            <person name="Sudarsanam P."/>
            <person name="Ley R."/>
            <person name="Guruge J."/>
            <person name="Turnbaugh P.J."/>
            <person name="Mahowald M."/>
            <person name="Liep D."/>
            <person name="Gordon J."/>
        </authorList>
    </citation>
    <scope>NUCLEOTIDE SEQUENCE [LARGE SCALE GENOMIC DNA]</scope>
    <source>
        <strain evidence="1 2">ATCC 29799</strain>
    </source>
</reference>
<evidence type="ECO:0000313" key="1">
    <source>
        <dbReference type="EMBL" id="EDM99300.1"/>
    </source>
</evidence>
<evidence type="ECO:0000313" key="2">
    <source>
        <dbReference type="Proteomes" id="UP000003639"/>
    </source>
</evidence>
<keyword evidence="2" id="KW-1185">Reference proteome</keyword>
<proteinExistence type="predicted"/>
<comment type="caution">
    <text evidence="1">The sequence shown here is derived from an EMBL/GenBank/DDBJ whole genome shotgun (WGS) entry which is preliminary data.</text>
</comment>
<dbReference type="Proteomes" id="UP000003639">
    <property type="component" value="Unassembled WGS sequence"/>
</dbReference>
<dbReference type="EMBL" id="AAXG02000028">
    <property type="protein sequence ID" value="EDM99300.1"/>
    <property type="molecule type" value="Genomic_DNA"/>
</dbReference>
<sequence>MSDQFNNDVLCGVIFENGECSPIYCNQVTGECYFPDPVMSYNRLISELSADEPVEVDPADIAEAVVEGVYGECIGVIYNGEMIIKLVSDDQAVGVPVDNPTGDGERFVIDIYGDYDED</sequence>
<name>A6NYD0_9FIRM</name>
<accession>A6NYD0</accession>
<dbReference type="STRING" id="411467.BACCAP_03229"/>
<gene>
    <name evidence="1" type="ORF">BACCAP_03229</name>
</gene>
<protein>
    <submittedName>
        <fullName evidence="1">Uncharacterized protein</fullName>
    </submittedName>
</protein>
<dbReference type="AlphaFoldDB" id="A6NYD0"/>